<organism evidence="8 9">
    <name type="scientific">Babjeviella inositovora NRRL Y-12698</name>
    <dbReference type="NCBI Taxonomy" id="984486"/>
    <lineage>
        <taxon>Eukaryota</taxon>
        <taxon>Fungi</taxon>
        <taxon>Dikarya</taxon>
        <taxon>Ascomycota</taxon>
        <taxon>Saccharomycotina</taxon>
        <taxon>Pichiomycetes</taxon>
        <taxon>Serinales incertae sedis</taxon>
        <taxon>Babjeviella</taxon>
    </lineage>
</organism>
<name>A0A1E3QV40_9ASCO</name>
<comment type="similarity">
    <text evidence="2">Belongs to the SAM50/omp85 family.</text>
</comment>
<dbReference type="Pfam" id="PF01103">
    <property type="entry name" value="Omp85"/>
    <property type="match status" value="1"/>
</dbReference>
<keyword evidence="5" id="KW-0472">Membrane</keyword>
<dbReference type="GO" id="GO:0005741">
    <property type="term" value="C:mitochondrial outer membrane"/>
    <property type="evidence" value="ECO:0007669"/>
    <property type="project" value="UniProtKB-SubCell"/>
</dbReference>
<dbReference type="OrthoDB" id="1724197at2759"/>
<dbReference type="Proteomes" id="UP000094336">
    <property type="component" value="Unassembled WGS sequence"/>
</dbReference>
<dbReference type="STRING" id="984486.A0A1E3QV40"/>
<dbReference type="InterPro" id="IPR039910">
    <property type="entry name" value="D15-like"/>
</dbReference>
<dbReference type="GeneID" id="30144740"/>
<reference evidence="9" key="1">
    <citation type="submission" date="2016-05" db="EMBL/GenBank/DDBJ databases">
        <title>Comparative genomics of biotechnologically important yeasts.</title>
        <authorList>
            <consortium name="DOE Joint Genome Institute"/>
            <person name="Riley R."/>
            <person name="Haridas S."/>
            <person name="Wolfe K.H."/>
            <person name="Lopes M.R."/>
            <person name="Hittinger C.T."/>
            <person name="Goker M."/>
            <person name="Salamov A."/>
            <person name="Wisecaver J."/>
            <person name="Long T.M."/>
            <person name="Aerts A.L."/>
            <person name="Barry K."/>
            <person name="Choi C."/>
            <person name="Clum A."/>
            <person name="Coughlan A.Y."/>
            <person name="Deshpande S."/>
            <person name="Douglass A.P."/>
            <person name="Hanson S.J."/>
            <person name="Klenk H.-P."/>
            <person name="Labutti K."/>
            <person name="Lapidus A."/>
            <person name="Lindquist E."/>
            <person name="Lipzen A."/>
            <person name="Meier-Kolthoff J.P."/>
            <person name="Ohm R.A."/>
            <person name="Otillar R.P."/>
            <person name="Pangilinan J."/>
            <person name="Peng Y."/>
            <person name="Rokas A."/>
            <person name="Rosa C.A."/>
            <person name="Scheuner C."/>
            <person name="Sibirny A.A."/>
            <person name="Slot J.C."/>
            <person name="Stielow J.B."/>
            <person name="Sun H."/>
            <person name="Kurtzman C.P."/>
            <person name="Blackwell M."/>
            <person name="Grigoriev I.V."/>
            <person name="Jeffries T.W."/>
        </authorList>
    </citation>
    <scope>NUCLEOTIDE SEQUENCE [LARGE SCALE GENOMIC DNA]</scope>
    <source>
        <strain evidence="9">NRRL Y-12698</strain>
    </source>
</reference>
<evidence type="ECO:0000313" key="9">
    <source>
        <dbReference type="Proteomes" id="UP000094336"/>
    </source>
</evidence>
<evidence type="ECO:0000256" key="6">
    <source>
        <dbReference type="SAM" id="Coils"/>
    </source>
</evidence>
<dbReference type="EMBL" id="KV454427">
    <property type="protein sequence ID" value="ODQ81529.1"/>
    <property type="molecule type" value="Genomic_DNA"/>
</dbReference>
<evidence type="ECO:0000256" key="4">
    <source>
        <dbReference type="ARBA" id="ARBA00022692"/>
    </source>
</evidence>
<gene>
    <name evidence="8" type="ORF">BABINDRAFT_11659</name>
</gene>
<evidence type="ECO:0000256" key="1">
    <source>
        <dbReference type="ARBA" id="ARBA00004374"/>
    </source>
</evidence>
<feature type="coiled-coil region" evidence="6">
    <location>
        <begin position="16"/>
        <end position="43"/>
    </location>
</feature>
<keyword evidence="6" id="KW-0175">Coiled coil</keyword>
<dbReference type="AlphaFoldDB" id="A0A1E3QV40"/>
<comment type="subcellular location">
    <subcellularLocation>
        <location evidence="1">Mitochondrion outer membrane</location>
        <topology evidence="1">Multi-pass membrane protein</topology>
    </subcellularLocation>
</comment>
<evidence type="ECO:0000313" key="8">
    <source>
        <dbReference type="EMBL" id="ODQ81529.1"/>
    </source>
</evidence>
<protein>
    <recommendedName>
        <fullName evidence="7">Bacterial surface antigen (D15) domain-containing protein</fullName>
    </recommendedName>
</protein>
<evidence type="ECO:0000259" key="7">
    <source>
        <dbReference type="Pfam" id="PF01103"/>
    </source>
</evidence>
<dbReference type="InterPro" id="IPR000184">
    <property type="entry name" value="Bac_surfAg_D15"/>
</dbReference>
<sequence length="487" mass="54337">MGIPGEESNLFNRLHVEDSNLHQDRYQKQLEALEADKQRILYEQHGKYIEELLHTSATRNVNIPQVSIPNSGAFRASFLEEQLKPLTEDFHTVASLMAGIDKVGKSFSQLGVVDHLHFELHQAPSSNPYDRSADVFPVIHLQPVKKFFAKTGTSIGNGEGDSYITLQYKNMFGGAENLVVDASTGTRTRAAYLVNFNMPVMNRANVKFENLVQVNSQKTEVAGYETVLRGTSQKMFFAHPLCELLQHEVSVENYWRTIRNVTSLSEQVMAQLGDDLRSSVVYACKLDTRDDPHLPTKGTYWRWGTEYSGLFPSVNKYRFVKTATEFQTGYRINPFVSATLTGKLGLLVPLGQTTSCILDRFYIGGANDVRGFNVLGLGPKQNQTAVGGDMFLSGGLSVFSHIPRTAMDSNFKFQHFLNWGKAVPLDKSSSWQQNVRAFATPSVSAGVGLVFNHPMARFEANFVVPLQVSRGDSVRKGFQFGIGMSYM</sequence>
<feature type="domain" description="Bacterial surface antigen (D15)" evidence="7">
    <location>
        <begin position="170"/>
        <end position="485"/>
    </location>
</feature>
<evidence type="ECO:0000256" key="2">
    <source>
        <dbReference type="ARBA" id="ARBA00010913"/>
    </source>
</evidence>
<dbReference type="PANTHER" id="PTHR12815">
    <property type="entry name" value="SORTING AND ASSEMBLY MACHINERY SAMM50 PROTEIN FAMILY MEMBER"/>
    <property type="match status" value="1"/>
</dbReference>
<keyword evidence="3" id="KW-1134">Transmembrane beta strand</keyword>
<evidence type="ECO:0000256" key="5">
    <source>
        <dbReference type="ARBA" id="ARBA00023136"/>
    </source>
</evidence>
<dbReference type="PANTHER" id="PTHR12815:SF18">
    <property type="entry name" value="SORTING AND ASSEMBLY MACHINERY COMPONENT 50 HOMOLOG"/>
    <property type="match status" value="1"/>
</dbReference>
<dbReference type="GO" id="GO:0045040">
    <property type="term" value="P:protein insertion into mitochondrial outer membrane"/>
    <property type="evidence" value="ECO:0007669"/>
    <property type="project" value="TreeGrafter"/>
</dbReference>
<dbReference type="RefSeq" id="XP_018986857.1">
    <property type="nucleotide sequence ID" value="XM_019126886.1"/>
</dbReference>
<keyword evidence="9" id="KW-1185">Reference proteome</keyword>
<evidence type="ECO:0000256" key="3">
    <source>
        <dbReference type="ARBA" id="ARBA00022452"/>
    </source>
</evidence>
<dbReference type="Gene3D" id="2.40.160.50">
    <property type="entry name" value="membrane protein fhac: a member of the omp85/tpsb transporter family"/>
    <property type="match status" value="1"/>
</dbReference>
<keyword evidence="4" id="KW-0812">Transmembrane</keyword>
<accession>A0A1E3QV40</accession>
<proteinExistence type="inferred from homology"/>